<accession>A0A2A7TZ53</accession>
<sequence length="156" mass="17143">MSDLWLALCRAFYTLPARQLWGRVLLCIGLLSSIWLLVAGVGLAWERYTLRRHLLQGAERLAVLRVHALAVEAQYGLAEALAASSQGRQTQCASLAQVALSWQTQADGRRQITGEMGFTDLLSLLDRLAACGLAVTTLTVTPQPQGVRVQWVEARE</sequence>
<name>A0A2A7TZ53_EDWTA</name>
<feature type="transmembrane region" description="Helical" evidence="1">
    <location>
        <begin position="20"/>
        <end position="45"/>
    </location>
</feature>
<protein>
    <submittedName>
        <fullName evidence="2">Mammalian cell entry protein</fullName>
    </submittedName>
</protein>
<gene>
    <name evidence="2" type="ORF">CRM76_05270</name>
</gene>
<dbReference type="STRING" id="636.AAW15_01000"/>
<dbReference type="EMBL" id="PDDV01000013">
    <property type="protein sequence ID" value="PEH71395.1"/>
    <property type="molecule type" value="Genomic_DNA"/>
</dbReference>
<proteinExistence type="predicted"/>
<dbReference type="OrthoDB" id="9923814at2"/>
<keyword evidence="1" id="KW-0472">Membrane</keyword>
<organism evidence="2 3">
    <name type="scientific">Edwardsiella tarda</name>
    <dbReference type="NCBI Taxonomy" id="636"/>
    <lineage>
        <taxon>Bacteria</taxon>
        <taxon>Pseudomonadati</taxon>
        <taxon>Pseudomonadota</taxon>
        <taxon>Gammaproteobacteria</taxon>
        <taxon>Enterobacterales</taxon>
        <taxon>Hafniaceae</taxon>
        <taxon>Edwardsiella</taxon>
    </lineage>
</organism>
<dbReference type="RefSeq" id="WP_047059018.1">
    <property type="nucleotide sequence ID" value="NZ_CP011359.2"/>
</dbReference>
<dbReference type="AlphaFoldDB" id="A0A2A7TZ53"/>
<evidence type="ECO:0000313" key="2">
    <source>
        <dbReference type="EMBL" id="PEH71395.1"/>
    </source>
</evidence>
<dbReference type="Proteomes" id="UP000219788">
    <property type="component" value="Unassembled WGS sequence"/>
</dbReference>
<comment type="caution">
    <text evidence="2">The sequence shown here is derived from an EMBL/GenBank/DDBJ whole genome shotgun (WGS) entry which is preliminary data.</text>
</comment>
<keyword evidence="1" id="KW-1133">Transmembrane helix</keyword>
<evidence type="ECO:0000256" key="1">
    <source>
        <dbReference type="SAM" id="Phobius"/>
    </source>
</evidence>
<evidence type="ECO:0000313" key="3">
    <source>
        <dbReference type="Proteomes" id="UP000219788"/>
    </source>
</evidence>
<reference evidence="3" key="1">
    <citation type="submission" date="2017-09" db="EMBL/GenBank/DDBJ databases">
        <title>FDA dAtabase for Regulatory Grade micrObial Sequences (FDA-ARGOS): Supporting development and validation of Infectious Disease Dx tests.</title>
        <authorList>
            <person name="Goldberg B."/>
            <person name="Campos J."/>
            <person name="Tallon L."/>
            <person name="Sadzewicz L."/>
            <person name="Ott S."/>
            <person name="Zhao X."/>
            <person name="Nagaraj S."/>
            <person name="Vavikolanu K."/>
            <person name="Aluvathingal J."/>
            <person name="Nadendla S."/>
            <person name="Geyer C."/>
            <person name="Sichtig H."/>
        </authorList>
    </citation>
    <scope>NUCLEOTIDE SEQUENCE [LARGE SCALE GENOMIC DNA]</scope>
    <source>
        <strain evidence="3">FDAARGOS_370</strain>
    </source>
</reference>
<keyword evidence="1" id="KW-0812">Transmembrane</keyword>